<keyword evidence="3" id="KW-1185">Reference proteome</keyword>
<dbReference type="AlphaFoldDB" id="A0A284QPA4"/>
<dbReference type="GO" id="GO:0008168">
    <property type="term" value="F:methyltransferase activity"/>
    <property type="evidence" value="ECO:0007669"/>
    <property type="project" value="InterPro"/>
</dbReference>
<dbReference type="InterPro" id="IPR029063">
    <property type="entry name" value="SAM-dependent_MTases_sf"/>
</dbReference>
<dbReference type="InterPro" id="IPR002877">
    <property type="entry name" value="RNA_MeTrfase_FtsJ_dom"/>
</dbReference>
<dbReference type="EMBL" id="FUEG01000001">
    <property type="protein sequence ID" value="SJK98273.1"/>
    <property type="molecule type" value="Genomic_DNA"/>
</dbReference>
<dbReference type="SUPFAM" id="SSF53335">
    <property type="entry name" value="S-adenosyl-L-methionine-dependent methyltransferases"/>
    <property type="match status" value="1"/>
</dbReference>
<name>A0A284QPA4_ARMOS</name>
<evidence type="ECO:0000313" key="2">
    <source>
        <dbReference type="EMBL" id="SJK98273.1"/>
    </source>
</evidence>
<dbReference type="OrthoDB" id="417125at2759"/>
<gene>
    <name evidence="2" type="ORF">ARMOST_01536</name>
</gene>
<dbReference type="Pfam" id="PF01728">
    <property type="entry name" value="FtsJ"/>
    <property type="match status" value="1"/>
</dbReference>
<evidence type="ECO:0000259" key="1">
    <source>
        <dbReference type="Pfam" id="PF01728"/>
    </source>
</evidence>
<proteinExistence type="predicted"/>
<evidence type="ECO:0000313" key="3">
    <source>
        <dbReference type="Proteomes" id="UP000219338"/>
    </source>
</evidence>
<feature type="domain" description="Ribosomal RNA methyltransferase FtsJ" evidence="1">
    <location>
        <begin position="185"/>
        <end position="355"/>
    </location>
</feature>
<dbReference type="Proteomes" id="UP000219338">
    <property type="component" value="Unassembled WGS sequence"/>
</dbReference>
<organism evidence="2 3">
    <name type="scientific">Armillaria ostoyae</name>
    <name type="common">Armillaria root rot fungus</name>
    <dbReference type="NCBI Taxonomy" id="47428"/>
    <lineage>
        <taxon>Eukaryota</taxon>
        <taxon>Fungi</taxon>
        <taxon>Dikarya</taxon>
        <taxon>Basidiomycota</taxon>
        <taxon>Agaricomycotina</taxon>
        <taxon>Agaricomycetes</taxon>
        <taxon>Agaricomycetidae</taxon>
        <taxon>Agaricales</taxon>
        <taxon>Marasmiineae</taxon>
        <taxon>Physalacriaceae</taxon>
        <taxon>Armillaria</taxon>
    </lineage>
</organism>
<sequence length="434" mass="47971">MPRIRIARFVRIHLSAAESLDFLACIILAADVHSVERSVFLDAPSFTLGDVTALATRRTKRQGIPVSSAHAGALLPIPTFANMVAPYPDNLIIYPPIEKPTLKDIIIESGCKVLAELTEANSTTDIPVQEKRSPKGFDRRRSIMLTGSPGRDSFQNNFWLRKTKAVMKEMNAVTQCIPSAARGSLRFLDLGCCPGGFTAYILERNKIARGLGISLPTEDGGHAYCLDNRLRRQTFVPHDLTKFQLSSSAPVAGMNLKAVPRDIEKRQFDLAILGASPLSSWRGNRDSDLLLVSQLVLGLQGVKTGGTIIVLLHNPESSQTARVLYLLDKISKKLTAHKPTSVHSDRSSFYAIAQGVGLGKGEEVTRNAYLDGLRRLWSEMSREGRKMVEEDLDFIVTMDEVSRSCVAWLVELCGKIWEIQLRALEVGLERDLSF</sequence>
<protein>
    <recommendedName>
        <fullName evidence="1">Ribosomal RNA methyltransferase FtsJ domain-containing protein</fullName>
    </recommendedName>
</protein>
<dbReference type="Gene3D" id="3.40.50.12760">
    <property type="match status" value="1"/>
</dbReference>
<dbReference type="STRING" id="47428.A0A284QPA4"/>
<dbReference type="GO" id="GO:0032259">
    <property type="term" value="P:methylation"/>
    <property type="evidence" value="ECO:0007669"/>
    <property type="project" value="InterPro"/>
</dbReference>
<dbReference type="OMA" id="GGHAYCL"/>
<reference evidence="3" key="1">
    <citation type="journal article" date="2017" name="Nat. Ecol. Evol.">
        <title>Genome expansion and lineage-specific genetic innovations in the forest pathogenic fungi Armillaria.</title>
        <authorList>
            <person name="Sipos G."/>
            <person name="Prasanna A.N."/>
            <person name="Walter M.C."/>
            <person name="O'Connor E."/>
            <person name="Balint B."/>
            <person name="Krizsan K."/>
            <person name="Kiss B."/>
            <person name="Hess J."/>
            <person name="Varga T."/>
            <person name="Slot J."/>
            <person name="Riley R."/>
            <person name="Boka B."/>
            <person name="Rigling D."/>
            <person name="Barry K."/>
            <person name="Lee J."/>
            <person name="Mihaltcheva S."/>
            <person name="LaButti K."/>
            <person name="Lipzen A."/>
            <person name="Waldron R."/>
            <person name="Moloney N.M."/>
            <person name="Sperisen C."/>
            <person name="Kredics L."/>
            <person name="Vagvoelgyi C."/>
            <person name="Patrignani A."/>
            <person name="Fitzpatrick D."/>
            <person name="Nagy I."/>
            <person name="Doyle S."/>
            <person name="Anderson J.B."/>
            <person name="Grigoriev I.V."/>
            <person name="Gueldener U."/>
            <person name="Muensterkoetter M."/>
            <person name="Nagy L.G."/>
        </authorList>
    </citation>
    <scope>NUCLEOTIDE SEQUENCE [LARGE SCALE GENOMIC DNA]</scope>
    <source>
        <strain evidence="3">C18/9</strain>
    </source>
</reference>
<accession>A0A284QPA4</accession>